<dbReference type="AlphaFoldDB" id="A0AAD7SZ23"/>
<keyword evidence="3" id="KW-1185">Reference proteome</keyword>
<feature type="region of interest" description="Disordered" evidence="1">
    <location>
        <begin position="68"/>
        <end position="118"/>
    </location>
</feature>
<proteinExistence type="predicted"/>
<dbReference type="EMBL" id="JAINUG010000023">
    <property type="protein sequence ID" value="KAJ8411394.1"/>
    <property type="molecule type" value="Genomic_DNA"/>
</dbReference>
<evidence type="ECO:0000313" key="3">
    <source>
        <dbReference type="Proteomes" id="UP001221898"/>
    </source>
</evidence>
<evidence type="ECO:0000313" key="2">
    <source>
        <dbReference type="EMBL" id="KAJ8411394.1"/>
    </source>
</evidence>
<dbReference type="Proteomes" id="UP001221898">
    <property type="component" value="Unassembled WGS sequence"/>
</dbReference>
<reference evidence="2" key="1">
    <citation type="journal article" date="2023" name="Science">
        <title>Genome structures resolve the early diversification of teleost fishes.</title>
        <authorList>
            <person name="Parey E."/>
            <person name="Louis A."/>
            <person name="Montfort J."/>
            <person name="Bouchez O."/>
            <person name="Roques C."/>
            <person name="Iampietro C."/>
            <person name="Lluch J."/>
            <person name="Castinel A."/>
            <person name="Donnadieu C."/>
            <person name="Desvignes T."/>
            <person name="Floi Bucao C."/>
            <person name="Jouanno E."/>
            <person name="Wen M."/>
            <person name="Mejri S."/>
            <person name="Dirks R."/>
            <person name="Jansen H."/>
            <person name="Henkel C."/>
            <person name="Chen W.J."/>
            <person name="Zahm M."/>
            <person name="Cabau C."/>
            <person name="Klopp C."/>
            <person name="Thompson A.W."/>
            <person name="Robinson-Rechavi M."/>
            <person name="Braasch I."/>
            <person name="Lecointre G."/>
            <person name="Bobe J."/>
            <person name="Postlethwait J.H."/>
            <person name="Berthelot C."/>
            <person name="Roest Crollius H."/>
            <person name="Guiguen Y."/>
        </authorList>
    </citation>
    <scope>NUCLEOTIDE SEQUENCE</scope>
    <source>
        <strain evidence="2">NC1722</strain>
    </source>
</reference>
<gene>
    <name evidence="2" type="ORF">AAFF_G00174000</name>
</gene>
<feature type="compositionally biased region" description="Basic and acidic residues" evidence="1">
    <location>
        <begin position="79"/>
        <end position="97"/>
    </location>
</feature>
<protein>
    <submittedName>
        <fullName evidence="2">Uncharacterized protein</fullName>
    </submittedName>
</protein>
<feature type="compositionally biased region" description="Basic and acidic residues" evidence="1">
    <location>
        <begin position="151"/>
        <end position="166"/>
    </location>
</feature>
<accession>A0AAD7SZ23</accession>
<name>A0AAD7SZ23_9TELE</name>
<evidence type="ECO:0000256" key="1">
    <source>
        <dbReference type="SAM" id="MobiDB-lite"/>
    </source>
</evidence>
<comment type="caution">
    <text evidence="2">The sequence shown here is derived from an EMBL/GenBank/DDBJ whole genome shotgun (WGS) entry which is preliminary data.</text>
</comment>
<feature type="region of interest" description="Disordered" evidence="1">
    <location>
        <begin position="145"/>
        <end position="166"/>
    </location>
</feature>
<sequence>MSPSRSGHLILLYPGVSGDWLERCPGVCHLPGWPSRYRSVAVTGSAAESDNREMGKCVWARQSVGELVHQRQRSAEGPQARRDGTGRGGARDGERDAYLYSSPERSRTSHTGRMRPPATCAALTPPVTMELQICPELFIKTPQVVNNSSPRTHEGGREETGPSRRC</sequence>
<organism evidence="2 3">
    <name type="scientific">Aldrovandia affinis</name>
    <dbReference type="NCBI Taxonomy" id="143900"/>
    <lineage>
        <taxon>Eukaryota</taxon>
        <taxon>Metazoa</taxon>
        <taxon>Chordata</taxon>
        <taxon>Craniata</taxon>
        <taxon>Vertebrata</taxon>
        <taxon>Euteleostomi</taxon>
        <taxon>Actinopterygii</taxon>
        <taxon>Neopterygii</taxon>
        <taxon>Teleostei</taxon>
        <taxon>Notacanthiformes</taxon>
        <taxon>Halosauridae</taxon>
        <taxon>Aldrovandia</taxon>
    </lineage>
</organism>